<proteinExistence type="predicted"/>
<organism evidence="1 2">
    <name type="scientific">Euplotes crassus</name>
    <dbReference type="NCBI Taxonomy" id="5936"/>
    <lineage>
        <taxon>Eukaryota</taxon>
        <taxon>Sar</taxon>
        <taxon>Alveolata</taxon>
        <taxon>Ciliophora</taxon>
        <taxon>Intramacronucleata</taxon>
        <taxon>Spirotrichea</taxon>
        <taxon>Hypotrichia</taxon>
        <taxon>Euplotida</taxon>
        <taxon>Euplotidae</taxon>
        <taxon>Moneuplotes</taxon>
    </lineage>
</organism>
<reference evidence="1" key="1">
    <citation type="submission" date="2023-07" db="EMBL/GenBank/DDBJ databases">
        <authorList>
            <consortium name="AG Swart"/>
            <person name="Singh M."/>
            <person name="Singh A."/>
            <person name="Seah K."/>
            <person name="Emmerich C."/>
        </authorList>
    </citation>
    <scope>NUCLEOTIDE SEQUENCE</scope>
    <source>
        <strain evidence="1">DP1</strain>
    </source>
</reference>
<evidence type="ECO:0000313" key="2">
    <source>
        <dbReference type="Proteomes" id="UP001295684"/>
    </source>
</evidence>
<evidence type="ECO:0000313" key="1">
    <source>
        <dbReference type="EMBL" id="CAI2366008.1"/>
    </source>
</evidence>
<accession>A0AAD1UBF4</accession>
<keyword evidence="2" id="KW-1185">Reference proteome</keyword>
<gene>
    <name evidence="1" type="ORF">ECRASSUSDP1_LOCUS7277</name>
</gene>
<comment type="caution">
    <text evidence="1">The sequence shown here is derived from an EMBL/GenBank/DDBJ whole genome shotgun (WGS) entry which is preliminary data.</text>
</comment>
<dbReference type="AlphaFoldDB" id="A0AAD1UBF4"/>
<sequence length="473" mass="55113">MDEGWDKISRYRDTMSKLYDQETSSNLRAKRVTKTMNQIKRVLVKKKLNATYIPVDDIYVMNTAIDTVAQENLRKLLQMENDLRNDRISRDQYHQKMKQYWRCGLLDHPKNKNYELKGYYQNINDDSQEAPKAKNFKKLIERLKAMDNPPEIIQHCPTKQNIGTTSEDDSESISYTLSKITEERNMKFPNEINKDVSGKLSLVAQKKSRNCSSMPKLKTENQQKLTHLQRHKIMNEMFSTKPRAKPTALESINGSLKREQLDKYICKLYNNKMKNAISKAKSRQKKEIEASNILYKLRKNSQPKLKKKFKIGVKEPKKKKGRNQSLPEIDYASHNDIFTPSPNFRRRIVVDMENPAAPLPLGKSYTMKMQTRKNEKLYDVLGDSISYIKAQDEVQLPSKPAYSIFNLRKLSQNSMSMMTEITQSKKPESTLSKIIQDCESTLAIKCKRPKGLILDQLGKRIEVLQEINRQLDF</sequence>
<protein>
    <submittedName>
        <fullName evidence="1">Uncharacterized protein</fullName>
    </submittedName>
</protein>
<dbReference type="Proteomes" id="UP001295684">
    <property type="component" value="Unassembled WGS sequence"/>
</dbReference>
<dbReference type="EMBL" id="CAMPGE010007081">
    <property type="protein sequence ID" value="CAI2366008.1"/>
    <property type="molecule type" value="Genomic_DNA"/>
</dbReference>
<name>A0AAD1UBF4_EUPCR</name>